<dbReference type="GO" id="GO:0050661">
    <property type="term" value="F:NADP binding"/>
    <property type="evidence" value="ECO:0007669"/>
    <property type="project" value="InterPro"/>
</dbReference>
<accession>A0A9X3YZ81</accession>
<dbReference type="InterPro" id="IPR013094">
    <property type="entry name" value="AB_hydrolase_3"/>
</dbReference>
<evidence type="ECO:0000256" key="3">
    <source>
        <dbReference type="ARBA" id="ARBA00022630"/>
    </source>
</evidence>
<dbReference type="InterPro" id="IPR020946">
    <property type="entry name" value="Flavin_mOase-like"/>
</dbReference>
<evidence type="ECO:0000256" key="7">
    <source>
        <dbReference type="ARBA" id="ARBA00023033"/>
    </source>
</evidence>
<evidence type="ECO:0000259" key="8">
    <source>
        <dbReference type="Pfam" id="PF07859"/>
    </source>
</evidence>
<evidence type="ECO:0000313" key="9">
    <source>
        <dbReference type="EMBL" id="MDC8637117.1"/>
    </source>
</evidence>
<dbReference type="RefSeq" id="WP_104549111.1">
    <property type="nucleotide sequence ID" value="NZ_CP168173.1"/>
</dbReference>
<keyword evidence="5" id="KW-0521">NADP</keyword>
<keyword evidence="7" id="KW-0503">Monooxygenase</keyword>
<keyword evidence="3" id="KW-0285">Flavoprotein</keyword>
<comment type="caution">
    <text evidence="9">The sequence shown here is derived from an EMBL/GenBank/DDBJ whole genome shotgun (WGS) entry which is preliminary data.</text>
</comment>
<reference evidence="9" key="2">
    <citation type="submission" date="2022-08" db="EMBL/GenBank/DDBJ databases">
        <authorList>
            <person name="Iruegas-Bocardo F."/>
            <person name="Weisberg A.J."/>
            <person name="Riutta E.R."/>
            <person name="Kilday K."/>
            <person name="Bonkowski J.C."/>
            <person name="Creswell T."/>
            <person name="Daughtrey M.L."/>
            <person name="Rane K."/>
            <person name="Grunwald N.J."/>
            <person name="Chang J.H."/>
            <person name="Putnam M.L."/>
        </authorList>
    </citation>
    <scope>NUCLEOTIDE SEQUENCE</scope>
    <source>
        <strain evidence="9">22-338</strain>
    </source>
</reference>
<dbReference type="AlphaFoldDB" id="A0A9X3YZ81"/>
<dbReference type="Gene3D" id="3.40.50.1820">
    <property type="entry name" value="alpha/beta hydrolase"/>
    <property type="match status" value="1"/>
</dbReference>
<dbReference type="SUPFAM" id="SSF51905">
    <property type="entry name" value="FAD/NAD(P)-binding domain"/>
    <property type="match status" value="2"/>
</dbReference>
<protein>
    <submittedName>
        <fullName evidence="9">Alpha/beta hydrolase fold domain-containing protein</fullName>
    </submittedName>
</protein>
<comment type="cofactor">
    <cofactor evidence="1">
        <name>FAD</name>
        <dbReference type="ChEBI" id="CHEBI:57692"/>
    </cofactor>
</comment>
<dbReference type="InterPro" id="IPR036188">
    <property type="entry name" value="FAD/NAD-bd_sf"/>
</dbReference>
<evidence type="ECO:0000313" key="10">
    <source>
        <dbReference type="Proteomes" id="UP001140230"/>
    </source>
</evidence>
<keyword evidence="4" id="KW-0274">FAD</keyword>
<dbReference type="EMBL" id="JANWTP010000009">
    <property type="protein sequence ID" value="MDC8637117.1"/>
    <property type="molecule type" value="Genomic_DNA"/>
</dbReference>
<keyword evidence="6" id="KW-0560">Oxidoreductase</keyword>
<dbReference type="PANTHER" id="PTHR43098">
    <property type="entry name" value="L-ORNITHINE N(5)-MONOOXYGENASE-RELATED"/>
    <property type="match status" value="1"/>
</dbReference>
<evidence type="ECO:0000256" key="5">
    <source>
        <dbReference type="ARBA" id="ARBA00022857"/>
    </source>
</evidence>
<proteinExistence type="inferred from homology"/>
<gene>
    <name evidence="9" type="ORF">NY667_04680</name>
</gene>
<reference evidence="9" key="1">
    <citation type="journal article" date="2022" name="Phytopathology">
        <title>Whole genome sequencing-based tracing of a 2022 introduction and outbreak of Xanthomonas hortorum pv. pelargonii.</title>
        <authorList>
            <person name="Iruegas Bocardo F."/>
            <person name="Weisberg A.J."/>
            <person name="Riutta E.R."/>
            <person name="Kilday K.B."/>
            <person name="Bonkowski J.C."/>
            <person name="Creswell T.C."/>
            <person name="Daughtrey M."/>
            <person name="Rane K.K."/>
            <person name="Grunwald N.J."/>
            <person name="Chang J.H."/>
            <person name="Putnam M."/>
        </authorList>
    </citation>
    <scope>NUCLEOTIDE SEQUENCE</scope>
    <source>
        <strain evidence="9">22-338</strain>
    </source>
</reference>
<dbReference type="InterPro" id="IPR029058">
    <property type="entry name" value="AB_hydrolase_fold"/>
</dbReference>
<evidence type="ECO:0000256" key="4">
    <source>
        <dbReference type="ARBA" id="ARBA00022827"/>
    </source>
</evidence>
<evidence type="ECO:0000256" key="6">
    <source>
        <dbReference type="ARBA" id="ARBA00023002"/>
    </source>
</evidence>
<dbReference type="SUPFAM" id="SSF53474">
    <property type="entry name" value="alpha/beta-Hydrolases"/>
    <property type="match status" value="1"/>
</dbReference>
<dbReference type="GO" id="GO:0004499">
    <property type="term" value="F:N,N-dimethylaniline monooxygenase activity"/>
    <property type="evidence" value="ECO:0007669"/>
    <property type="project" value="InterPro"/>
</dbReference>
<keyword evidence="9" id="KW-0378">Hydrolase</keyword>
<dbReference type="Proteomes" id="UP001140230">
    <property type="component" value="Unassembled WGS sequence"/>
</dbReference>
<organism evidence="9 10">
    <name type="scientific">Xanthomonas hortorum pv. hederae</name>
    <dbReference type="NCBI Taxonomy" id="453603"/>
    <lineage>
        <taxon>Bacteria</taxon>
        <taxon>Pseudomonadati</taxon>
        <taxon>Pseudomonadota</taxon>
        <taxon>Gammaproteobacteria</taxon>
        <taxon>Lysobacterales</taxon>
        <taxon>Lysobacteraceae</taxon>
        <taxon>Xanthomonas</taxon>
    </lineage>
</organism>
<comment type="similarity">
    <text evidence="2">Belongs to the FAD-binding monooxygenase family.</text>
</comment>
<feature type="domain" description="Alpha/beta hydrolase fold-3" evidence="8">
    <location>
        <begin position="613"/>
        <end position="815"/>
    </location>
</feature>
<dbReference type="GO" id="GO:0050660">
    <property type="term" value="F:flavin adenine dinucleotide binding"/>
    <property type="evidence" value="ECO:0007669"/>
    <property type="project" value="InterPro"/>
</dbReference>
<name>A0A9X3YZ81_9XANT</name>
<dbReference type="Gene3D" id="3.50.50.60">
    <property type="entry name" value="FAD/NAD(P)-binding domain"/>
    <property type="match status" value="2"/>
</dbReference>
<evidence type="ECO:0000256" key="2">
    <source>
        <dbReference type="ARBA" id="ARBA00010139"/>
    </source>
</evidence>
<dbReference type="PANTHER" id="PTHR43098:SF3">
    <property type="entry name" value="L-ORNITHINE N(5)-MONOOXYGENASE-RELATED"/>
    <property type="match status" value="1"/>
</dbReference>
<dbReference type="Pfam" id="PF00743">
    <property type="entry name" value="FMO-like"/>
    <property type="match status" value="1"/>
</dbReference>
<sequence length="856" mass="93035">MSHEKDVVVIGAGFAGLYAVHKLRDQLGLDVQGIEAAGGVGGTWWWNRYPGCRCDFESVHYSYSFSEELQREWEWSELFASQPEILAYLEWVAERLDLRKAFRFDTRVSSVTWDAPSARWIVRTEDGPTYAARYVVSCVGILSVPKSPEFSGTETFGGELYRTSHWPHQPVDFAGKRVAVIGTGSTGIQVIQEVAKQAAHLTVFQRSPAYAAPLRNAPLTAEQRRWNADHHAELRQGSRHSFMGIPYEGPAGPALAFTPEERRRILDTYYERGGFPLLLSTFSDILFSQEANDVVADYIRERIRERVKDTAKAELLCPTDHPYGTYRPPFETGYFEVYNQSNVDLVDVRQAPIEALTPQGLRTSAASYEFDVIILATGFDALTAPQVALNVTGRDGLTLKDKWAQGPATFLGSQAAGFPNFFMIIGPQSTGASYNAPLAIEDAIDFAAGVIDHARQAKVTTVEPIPEAERRWGELCDGILGLTLLPKAEKAWWLGRNVAGKPRGAYMFFGGAPLYRAYQAEIAAHGHAGFAFDGKAEPLSPLLRLTPVAATVVGALLVGEPKPPETVTLEETRAQMEGLRQLQAPGPQVRVETIDQPRARIYVPDADGPLPVIVYYHGGGFIAGSLDLVDSPARSIAANLGVIVVSAGYRLAPEHPYPAATDDTFAALQWVHETIGEYGGDRDRIVVMGDSAGATLAAVAALRARDAGIDLAGQVLIYPPTDPEATTASRVEFANGPLLSETAIQGMWNAYLAGAEVGPLAAPSRAQSLAGLPPALVVTVELDPVRDEAEDYARALAAAGVPVEQHRFDGLFHSTLTMTAVIPEIQELYARIGRFLEVRITGHVARKSKAVTTAGN</sequence>
<dbReference type="InterPro" id="IPR050775">
    <property type="entry name" value="FAD-binding_Monooxygenases"/>
</dbReference>
<dbReference type="Pfam" id="PF07859">
    <property type="entry name" value="Abhydrolase_3"/>
    <property type="match status" value="1"/>
</dbReference>
<evidence type="ECO:0000256" key="1">
    <source>
        <dbReference type="ARBA" id="ARBA00001974"/>
    </source>
</evidence>
<dbReference type="GO" id="GO:0016787">
    <property type="term" value="F:hydrolase activity"/>
    <property type="evidence" value="ECO:0007669"/>
    <property type="project" value="UniProtKB-KW"/>
</dbReference>